<sequence length="83" mass="9432">MDNNLRTIVLEELKTNGINYSSITFDEISNTLFVNDVKIVNSKILDDFNRNLFSNGLNVVHLLDESQIDDSNNAIIGFSIRKK</sequence>
<dbReference type="RefSeq" id="WP_340240860.1">
    <property type="nucleotide sequence ID" value="NZ_JBBEWC010000029.1"/>
</dbReference>
<dbReference type="EMBL" id="JBHULC010000003">
    <property type="protein sequence ID" value="MFD2519500.1"/>
    <property type="molecule type" value="Genomic_DNA"/>
</dbReference>
<reference evidence="2" key="1">
    <citation type="journal article" date="2019" name="Int. J. Syst. Evol. Microbiol.">
        <title>The Global Catalogue of Microorganisms (GCM) 10K type strain sequencing project: providing services to taxonomists for standard genome sequencing and annotation.</title>
        <authorList>
            <consortium name="The Broad Institute Genomics Platform"/>
            <consortium name="The Broad Institute Genome Sequencing Center for Infectious Disease"/>
            <person name="Wu L."/>
            <person name="Ma J."/>
        </authorList>
    </citation>
    <scope>NUCLEOTIDE SEQUENCE [LARGE SCALE GENOMIC DNA]</scope>
    <source>
        <strain evidence="2">KCTC 52344</strain>
    </source>
</reference>
<name>A0ABW5J4L9_9BACT</name>
<evidence type="ECO:0000313" key="1">
    <source>
        <dbReference type="EMBL" id="MFD2519500.1"/>
    </source>
</evidence>
<dbReference type="Proteomes" id="UP001597510">
    <property type="component" value="Unassembled WGS sequence"/>
</dbReference>
<gene>
    <name evidence="1" type="ORF">ACFSR2_01310</name>
</gene>
<keyword evidence="2" id="KW-1185">Reference proteome</keyword>
<evidence type="ECO:0000313" key="2">
    <source>
        <dbReference type="Proteomes" id="UP001597510"/>
    </source>
</evidence>
<accession>A0ABW5J4L9</accession>
<proteinExistence type="predicted"/>
<organism evidence="1 2">
    <name type="scientific">Emticicia soli</name>
    <dbReference type="NCBI Taxonomy" id="2027878"/>
    <lineage>
        <taxon>Bacteria</taxon>
        <taxon>Pseudomonadati</taxon>
        <taxon>Bacteroidota</taxon>
        <taxon>Cytophagia</taxon>
        <taxon>Cytophagales</taxon>
        <taxon>Leadbetterellaceae</taxon>
        <taxon>Emticicia</taxon>
    </lineage>
</organism>
<protein>
    <submittedName>
        <fullName evidence="1">Uncharacterized protein</fullName>
    </submittedName>
</protein>
<comment type="caution">
    <text evidence="1">The sequence shown here is derived from an EMBL/GenBank/DDBJ whole genome shotgun (WGS) entry which is preliminary data.</text>
</comment>